<reference evidence="2" key="1">
    <citation type="journal article" date="2011" name="PLoS Genet.">
        <title>Genomic analysis of the necrotrophic fungal pathogens Sclerotinia sclerotiorum and Botrytis cinerea.</title>
        <authorList>
            <person name="Amselem J."/>
            <person name="Cuomo C.A."/>
            <person name="van Kan J.A."/>
            <person name="Viaud M."/>
            <person name="Benito E.P."/>
            <person name="Couloux A."/>
            <person name="Coutinho P.M."/>
            <person name="de Vries R.P."/>
            <person name="Dyer P.S."/>
            <person name="Fillinger S."/>
            <person name="Fournier E."/>
            <person name="Gout L."/>
            <person name="Hahn M."/>
            <person name="Kohn L."/>
            <person name="Lapalu N."/>
            <person name="Plummer K.M."/>
            <person name="Pradier J.M."/>
            <person name="Quevillon E."/>
            <person name="Sharon A."/>
            <person name="Simon A."/>
            <person name="ten Have A."/>
            <person name="Tudzynski B."/>
            <person name="Tudzynski P."/>
            <person name="Wincker P."/>
            <person name="Andrew M."/>
            <person name="Anthouard V."/>
            <person name="Beever R.E."/>
            <person name="Beffa R."/>
            <person name="Benoit I."/>
            <person name="Bouzid O."/>
            <person name="Brault B."/>
            <person name="Chen Z."/>
            <person name="Choquer M."/>
            <person name="Collemare J."/>
            <person name="Cotton P."/>
            <person name="Danchin E.G."/>
            <person name="Da Silva C."/>
            <person name="Gautier A."/>
            <person name="Giraud C."/>
            <person name="Giraud T."/>
            <person name="Gonzalez C."/>
            <person name="Grossetete S."/>
            <person name="Guldener U."/>
            <person name="Henrissat B."/>
            <person name="Howlett B.J."/>
            <person name="Kodira C."/>
            <person name="Kretschmer M."/>
            <person name="Lappartient A."/>
            <person name="Leroch M."/>
            <person name="Levis C."/>
            <person name="Mauceli E."/>
            <person name="Neuveglise C."/>
            <person name="Oeser B."/>
            <person name="Pearson M."/>
            <person name="Poulain J."/>
            <person name="Poussereau N."/>
            <person name="Quesneville H."/>
            <person name="Rascle C."/>
            <person name="Schumacher J."/>
            <person name="Segurens B."/>
            <person name="Sexton A."/>
            <person name="Silva E."/>
            <person name="Sirven C."/>
            <person name="Soanes D.M."/>
            <person name="Talbot N.J."/>
            <person name="Templeton M."/>
            <person name="Yandava C."/>
            <person name="Yarden O."/>
            <person name="Zeng Q."/>
            <person name="Rollins J.A."/>
            <person name="Lebrun M.H."/>
            <person name="Dickman M."/>
        </authorList>
    </citation>
    <scope>NUCLEOTIDE SEQUENCE [LARGE SCALE GENOMIC DNA]</scope>
    <source>
        <strain evidence="2">T4</strain>
    </source>
</reference>
<sequence>MPSCRHAVMPYVHMSSIPNGPFADREFKMQMIEVIAINIL</sequence>
<dbReference type="InParanoid" id="G2YJS2"/>
<name>G2YJS2_BOTF4</name>
<evidence type="ECO:0000313" key="2">
    <source>
        <dbReference type="Proteomes" id="UP000008177"/>
    </source>
</evidence>
<evidence type="ECO:0000313" key="1">
    <source>
        <dbReference type="EMBL" id="CCD51868.1"/>
    </source>
</evidence>
<protein>
    <submittedName>
        <fullName evidence="1">Uncharacterized protein</fullName>
    </submittedName>
</protein>
<accession>G2YJS2</accession>
<dbReference type="Proteomes" id="UP000008177">
    <property type="component" value="Unplaced contigs"/>
</dbReference>
<dbReference type="AlphaFoldDB" id="G2YJS2"/>
<dbReference type="EMBL" id="FQ790338">
    <property type="protein sequence ID" value="CCD51868.1"/>
    <property type="molecule type" value="Genomic_DNA"/>
</dbReference>
<gene>
    <name evidence="1" type="ORF">BofuT4_uP083920.1</name>
</gene>
<dbReference type="HOGENOM" id="CLU_3299281_0_0_1"/>
<organism evidence="1 2">
    <name type="scientific">Botryotinia fuckeliana (strain T4)</name>
    <name type="common">Noble rot fungus</name>
    <name type="synonym">Botrytis cinerea</name>
    <dbReference type="NCBI Taxonomy" id="999810"/>
    <lineage>
        <taxon>Eukaryota</taxon>
        <taxon>Fungi</taxon>
        <taxon>Dikarya</taxon>
        <taxon>Ascomycota</taxon>
        <taxon>Pezizomycotina</taxon>
        <taxon>Leotiomycetes</taxon>
        <taxon>Helotiales</taxon>
        <taxon>Sclerotiniaceae</taxon>
        <taxon>Botrytis</taxon>
    </lineage>
</organism>
<proteinExistence type="predicted"/>